<evidence type="ECO:0000256" key="3">
    <source>
        <dbReference type="ARBA" id="ARBA00022692"/>
    </source>
</evidence>
<feature type="domain" description="ABC3 transporter permease C-terminal" evidence="7">
    <location>
        <begin position="61"/>
        <end position="169"/>
    </location>
</feature>
<keyword evidence="9" id="KW-1185">Reference proteome</keyword>
<protein>
    <submittedName>
        <fullName evidence="8">Bacitracin export permease protein BceB</fullName>
    </submittedName>
</protein>
<feature type="domain" description="ABC3 transporter permease C-terminal" evidence="7">
    <location>
        <begin position="515"/>
        <end position="617"/>
    </location>
</feature>
<evidence type="ECO:0000256" key="2">
    <source>
        <dbReference type="ARBA" id="ARBA00022475"/>
    </source>
</evidence>
<evidence type="ECO:0000256" key="5">
    <source>
        <dbReference type="ARBA" id="ARBA00023136"/>
    </source>
</evidence>
<comment type="subcellular location">
    <subcellularLocation>
        <location evidence="1 6">Cell membrane</location>
        <topology evidence="1 6">Multi-pass membrane protein</topology>
    </subcellularLocation>
</comment>
<keyword evidence="3 6" id="KW-0812">Transmembrane</keyword>
<dbReference type="InterPro" id="IPR052536">
    <property type="entry name" value="ABC-4_Integral_Memb_Prot"/>
</dbReference>
<feature type="transmembrane region" description="Helical" evidence="6">
    <location>
        <begin position="58"/>
        <end position="81"/>
    </location>
</feature>
<comment type="caution">
    <text evidence="8">The sequence shown here is derived from an EMBL/GenBank/DDBJ whole genome shotgun (WGS) entry which is preliminary data.</text>
</comment>
<dbReference type="PIRSF" id="PIRSF018968">
    <property type="entry name" value="ABC_permease_BceB"/>
    <property type="match status" value="1"/>
</dbReference>
<feature type="transmembrane region" description="Helical" evidence="6">
    <location>
        <begin position="155"/>
        <end position="177"/>
    </location>
</feature>
<evidence type="ECO:0000259" key="7">
    <source>
        <dbReference type="Pfam" id="PF02687"/>
    </source>
</evidence>
<feature type="transmembrane region" description="Helical" evidence="6">
    <location>
        <begin position="198"/>
        <end position="219"/>
    </location>
</feature>
<feature type="transmembrane region" description="Helical" evidence="6">
    <location>
        <begin position="595"/>
        <end position="620"/>
    </location>
</feature>
<proteinExistence type="inferred from homology"/>
<accession>A0ABN8AEE1</accession>
<feature type="transmembrane region" description="Helical" evidence="6">
    <location>
        <begin position="102"/>
        <end position="135"/>
    </location>
</feature>
<evidence type="ECO:0000256" key="6">
    <source>
        <dbReference type="PIRNR" id="PIRNR018968"/>
    </source>
</evidence>
<evidence type="ECO:0000256" key="1">
    <source>
        <dbReference type="ARBA" id="ARBA00004651"/>
    </source>
</evidence>
<feature type="transmembrane region" description="Helical" evidence="6">
    <location>
        <begin position="18"/>
        <end position="38"/>
    </location>
</feature>
<sequence>MTTSKLFLRSMKKNIKLYYLYFFSMIFSISLYYIFATLQHDPAVAEMTDLTSGFSNAFLAAGILLIVIIIVFTIYANSIFLRRRSQEIGLYQMIGLSKSWVTRFLILEQVVLGFGSLLLGMAMGALLSRFFLVVLIKLIGIETVAGLPFSLTATIQTVVVFTMLMVITITQIIRLVSRNSLLDLFRAEKQKDPIKKPNTMFSGLLVIVSVGLISFGYYVSGIMLDDIETLLQNMLLVLSSTILGTYLLFRVTIGWLFYQYRKKRNGNLGLKNSLSIATLMHRMKGNANSLTLITVLSAMTITMVSLAYSLYYSVENDSRLSMPFDFAMENMEATAQSFLLNLDKEDVTYHHYQIESLQLTGNISEQERVILLFPAEQLQKAGINVEVPPNGEAVYYNSRALIEGMNDKDQKDVHLGNAETLLITDTVLKNVMNVSFYGDQLVISEDMFGKLAAEFTDEEALNIVYDTFQIEKDGEREKASDIYALLPQERLMTDYYSMYQGAIQMNGLFIFVTAFLGLVFLISTGSILYFKQMTEAEQERQYYKTLRQLGFSENQLMQGIVLKQIYVYCIPLVIGLLHAIFALKVGSVMVISSIIFPSLIGISVYVIIYLLFAILTVSYYRKIVKSVI</sequence>
<evidence type="ECO:0000313" key="8">
    <source>
        <dbReference type="EMBL" id="CAG9623671.1"/>
    </source>
</evidence>
<comment type="similarity">
    <text evidence="6">Belongs to the ABC-4 integral membrane protein family.</text>
</comment>
<dbReference type="InterPro" id="IPR003838">
    <property type="entry name" value="ABC3_permease_C"/>
</dbReference>
<evidence type="ECO:0000313" key="9">
    <source>
        <dbReference type="Proteomes" id="UP000789833"/>
    </source>
</evidence>
<dbReference type="EMBL" id="CAKJTJ010000063">
    <property type="protein sequence ID" value="CAG9623671.1"/>
    <property type="molecule type" value="Genomic_DNA"/>
</dbReference>
<feature type="transmembrane region" description="Helical" evidence="6">
    <location>
        <begin position="234"/>
        <end position="258"/>
    </location>
</feature>
<feature type="transmembrane region" description="Helical" evidence="6">
    <location>
        <begin position="565"/>
        <end position="583"/>
    </location>
</feature>
<keyword evidence="4 6" id="KW-1133">Transmembrane helix</keyword>
<dbReference type="RefSeq" id="WP_230505323.1">
    <property type="nucleotide sequence ID" value="NZ_CAKJTJ010000063.1"/>
</dbReference>
<dbReference type="InterPro" id="IPR027022">
    <property type="entry name" value="ABC_permease_BceB-typ"/>
</dbReference>
<organism evidence="8 9">
    <name type="scientific">Sutcliffiella rhizosphaerae</name>
    <dbReference type="NCBI Taxonomy" id="2880967"/>
    <lineage>
        <taxon>Bacteria</taxon>
        <taxon>Bacillati</taxon>
        <taxon>Bacillota</taxon>
        <taxon>Bacilli</taxon>
        <taxon>Bacillales</taxon>
        <taxon>Bacillaceae</taxon>
        <taxon>Sutcliffiella</taxon>
    </lineage>
</organism>
<feature type="transmembrane region" description="Helical" evidence="6">
    <location>
        <begin position="290"/>
        <end position="311"/>
    </location>
</feature>
<dbReference type="Proteomes" id="UP000789833">
    <property type="component" value="Unassembled WGS sequence"/>
</dbReference>
<reference evidence="8 9" key="1">
    <citation type="submission" date="2021-10" db="EMBL/GenBank/DDBJ databases">
        <authorList>
            <person name="Criscuolo A."/>
        </authorList>
    </citation>
    <scope>NUCLEOTIDE SEQUENCE [LARGE SCALE GENOMIC DNA]</scope>
    <source>
        <strain evidence="9">CIP 111883</strain>
    </source>
</reference>
<keyword evidence="2 6" id="KW-1003">Cell membrane</keyword>
<keyword evidence="6" id="KW-0813">Transport</keyword>
<dbReference type="Pfam" id="PF02687">
    <property type="entry name" value="FtsX"/>
    <property type="match status" value="2"/>
</dbReference>
<gene>
    <name evidence="8" type="primary">bceB_2</name>
    <name evidence="8" type="ORF">BACCIP111883_04503</name>
</gene>
<dbReference type="PANTHER" id="PTHR46795:SF3">
    <property type="entry name" value="ABC TRANSPORTER PERMEASE"/>
    <property type="match status" value="1"/>
</dbReference>
<dbReference type="PANTHER" id="PTHR46795">
    <property type="entry name" value="ABC TRANSPORTER PERMEASE-RELATED-RELATED"/>
    <property type="match status" value="1"/>
</dbReference>
<feature type="transmembrane region" description="Helical" evidence="6">
    <location>
        <begin position="508"/>
        <end position="530"/>
    </location>
</feature>
<keyword evidence="5 6" id="KW-0472">Membrane</keyword>
<name>A0ABN8AEE1_9BACI</name>
<evidence type="ECO:0000256" key="4">
    <source>
        <dbReference type="ARBA" id="ARBA00022989"/>
    </source>
</evidence>